<evidence type="ECO:0000313" key="2">
    <source>
        <dbReference type="Proteomes" id="UP001160116"/>
    </source>
</evidence>
<name>A0AA42MB61_ACIJO</name>
<dbReference type="RefSeq" id="WP_279678949.1">
    <property type="nucleotide sequence ID" value="NZ_JAOCCL010000018.1"/>
</dbReference>
<dbReference type="EMBL" id="JAOCCL010000018">
    <property type="protein sequence ID" value="MDH0826543.1"/>
    <property type="molecule type" value="Genomic_DNA"/>
</dbReference>
<dbReference type="AlphaFoldDB" id="A0AA42MB61"/>
<evidence type="ECO:0000313" key="1">
    <source>
        <dbReference type="EMBL" id="MDH0826543.1"/>
    </source>
</evidence>
<comment type="caution">
    <text evidence="1">The sequence shown here is derived from an EMBL/GenBank/DDBJ whole genome shotgun (WGS) entry which is preliminary data.</text>
</comment>
<feature type="non-terminal residue" evidence="1">
    <location>
        <position position="1"/>
    </location>
</feature>
<dbReference type="Proteomes" id="UP001160116">
    <property type="component" value="Unassembled WGS sequence"/>
</dbReference>
<sequence length="73" mass="8280">VVDQAEVVALGPLQLRVTNYGQKTMCQVTNRTIPKDGTVVIDYANPRQKQLAMGNFAQINKFNRDRKRFKVEG</sequence>
<reference evidence="1" key="1">
    <citation type="submission" date="2022-09" db="EMBL/GenBank/DDBJ databases">
        <title>Intensive care unit water sources are persistently colonized with multi-drug resistant bacteria and are the site of extensive horizontal gene transfer of antibiotic resistance genes.</title>
        <authorList>
            <person name="Diorio-Toth L."/>
        </authorList>
    </citation>
    <scope>NUCLEOTIDE SEQUENCE</scope>
    <source>
        <strain evidence="1">GD03885</strain>
    </source>
</reference>
<accession>A0AA42MB61</accession>
<protein>
    <submittedName>
        <fullName evidence="1">Uncharacterized protein</fullName>
    </submittedName>
</protein>
<organism evidence="1 2">
    <name type="scientific">Acinetobacter johnsonii</name>
    <dbReference type="NCBI Taxonomy" id="40214"/>
    <lineage>
        <taxon>Bacteria</taxon>
        <taxon>Pseudomonadati</taxon>
        <taxon>Pseudomonadota</taxon>
        <taxon>Gammaproteobacteria</taxon>
        <taxon>Moraxellales</taxon>
        <taxon>Moraxellaceae</taxon>
        <taxon>Acinetobacter</taxon>
    </lineage>
</organism>
<proteinExistence type="predicted"/>
<gene>
    <name evidence="1" type="ORF">N5C97_08525</name>
</gene>